<dbReference type="RefSeq" id="WP_089682155.1">
    <property type="nucleotide sequence ID" value="NZ_FNFO01000004.1"/>
</dbReference>
<organism evidence="3 4">
    <name type="scientific">Catalinimonas alkaloidigena</name>
    <dbReference type="NCBI Taxonomy" id="1075417"/>
    <lineage>
        <taxon>Bacteria</taxon>
        <taxon>Pseudomonadati</taxon>
        <taxon>Bacteroidota</taxon>
        <taxon>Cytophagia</taxon>
        <taxon>Cytophagales</taxon>
        <taxon>Catalimonadaceae</taxon>
        <taxon>Catalinimonas</taxon>
    </lineage>
</organism>
<gene>
    <name evidence="3" type="ORF">SAMN05421823_104227</name>
</gene>
<name>A0A1G9GV65_9BACT</name>
<protein>
    <submittedName>
        <fullName evidence="3">Response regulator receiver domain-containing protein</fullName>
    </submittedName>
</protein>
<dbReference type="PANTHER" id="PTHR44520">
    <property type="entry name" value="RESPONSE REGULATOR RCP1-RELATED"/>
    <property type="match status" value="1"/>
</dbReference>
<dbReference type="InterPro" id="IPR011006">
    <property type="entry name" value="CheY-like_superfamily"/>
</dbReference>
<keyword evidence="1" id="KW-0597">Phosphoprotein</keyword>
<dbReference type="InterPro" id="IPR052893">
    <property type="entry name" value="TCS_response_regulator"/>
</dbReference>
<sequence length="135" mass="15247">MPHLQKVLLVDDNPIDNFVSRKMVEKAGIADEICTLHSGMEALEYLKNYQENGLPDVIFLDINMPIMSGFDFLDEFVALDPAIHAHCRIFVLSSSTDSLDLERANQNPFVQKMITKPLEFGFLRTLGQAVSFETL</sequence>
<accession>A0A1G9GV65</accession>
<dbReference type="EMBL" id="FNFO01000004">
    <property type="protein sequence ID" value="SDL04548.1"/>
    <property type="molecule type" value="Genomic_DNA"/>
</dbReference>
<dbReference type="STRING" id="1075417.SAMN05421823_104227"/>
<evidence type="ECO:0000256" key="1">
    <source>
        <dbReference type="PROSITE-ProRule" id="PRU00169"/>
    </source>
</evidence>
<dbReference type="OrthoDB" id="1524091at2"/>
<dbReference type="SUPFAM" id="SSF52172">
    <property type="entry name" value="CheY-like"/>
    <property type="match status" value="1"/>
</dbReference>
<feature type="domain" description="Response regulatory" evidence="2">
    <location>
        <begin position="6"/>
        <end position="131"/>
    </location>
</feature>
<evidence type="ECO:0000313" key="4">
    <source>
        <dbReference type="Proteomes" id="UP000198510"/>
    </source>
</evidence>
<keyword evidence="4" id="KW-1185">Reference proteome</keyword>
<evidence type="ECO:0000259" key="2">
    <source>
        <dbReference type="PROSITE" id="PS50110"/>
    </source>
</evidence>
<dbReference type="AlphaFoldDB" id="A0A1G9GV65"/>
<dbReference type="Pfam" id="PF00072">
    <property type="entry name" value="Response_reg"/>
    <property type="match status" value="1"/>
</dbReference>
<dbReference type="PANTHER" id="PTHR44520:SF2">
    <property type="entry name" value="RESPONSE REGULATOR RCP1"/>
    <property type="match status" value="1"/>
</dbReference>
<dbReference type="PROSITE" id="PS50110">
    <property type="entry name" value="RESPONSE_REGULATORY"/>
    <property type="match status" value="1"/>
</dbReference>
<feature type="modified residue" description="4-aspartylphosphate" evidence="1">
    <location>
        <position position="61"/>
    </location>
</feature>
<reference evidence="3 4" key="1">
    <citation type="submission" date="2016-10" db="EMBL/GenBank/DDBJ databases">
        <authorList>
            <person name="de Groot N.N."/>
        </authorList>
    </citation>
    <scope>NUCLEOTIDE SEQUENCE [LARGE SCALE GENOMIC DNA]</scope>
    <source>
        <strain evidence="3 4">DSM 25186</strain>
    </source>
</reference>
<dbReference type="Proteomes" id="UP000198510">
    <property type="component" value="Unassembled WGS sequence"/>
</dbReference>
<dbReference type="InterPro" id="IPR001789">
    <property type="entry name" value="Sig_transdc_resp-reg_receiver"/>
</dbReference>
<proteinExistence type="predicted"/>
<dbReference type="SMART" id="SM00448">
    <property type="entry name" value="REC"/>
    <property type="match status" value="1"/>
</dbReference>
<dbReference type="Gene3D" id="3.40.50.2300">
    <property type="match status" value="1"/>
</dbReference>
<evidence type="ECO:0000313" key="3">
    <source>
        <dbReference type="EMBL" id="SDL04548.1"/>
    </source>
</evidence>
<dbReference type="GO" id="GO:0000160">
    <property type="term" value="P:phosphorelay signal transduction system"/>
    <property type="evidence" value="ECO:0007669"/>
    <property type="project" value="InterPro"/>
</dbReference>